<protein>
    <submittedName>
        <fullName evidence="1">Uncharacterized protein</fullName>
    </submittedName>
</protein>
<gene>
    <name evidence="1" type="ORF">B7492_11415</name>
</gene>
<proteinExistence type="predicted"/>
<dbReference type="EMBL" id="CP020743">
    <property type="protein sequence ID" value="ARJ21811.1"/>
    <property type="molecule type" value="Genomic_DNA"/>
</dbReference>
<evidence type="ECO:0000313" key="1">
    <source>
        <dbReference type="EMBL" id="ARJ21811.1"/>
    </source>
</evidence>
<name>A0A1W6A7T4_BACMY</name>
<reference evidence="1 2" key="1">
    <citation type="submission" date="2017-04" db="EMBL/GenBank/DDBJ databases">
        <title>The Characteristic of a Fine Plant Growth-Promoting Rhizobacteria Bacillus mycoides Gnyt1 and its Whole Genome Sequencing Analysis.</title>
        <authorList>
            <person name="Li J.H."/>
            <person name="Yao T."/>
        </authorList>
    </citation>
    <scope>NUCLEOTIDE SEQUENCE [LARGE SCALE GENOMIC DNA]</scope>
    <source>
        <strain evidence="1 2">Gnyt1</strain>
    </source>
</reference>
<organism evidence="1 2">
    <name type="scientific">Bacillus mycoides</name>
    <dbReference type="NCBI Taxonomy" id="1405"/>
    <lineage>
        <taxon>Bacteria</taxon>
        <taxon>Bacillati</taxon>
        <taxon>Bacillota</taxon>
        <taxon>Bacilli</taxon>
        <taxon>Bacillales</taxon>
        <taxon>Bacillaceae</taxon>
        <taxon>Bacillus</taxon>
        <taxon>Bacillus cereus group</taxon>
    </lineage>
</organism>
<sequence>MGLFSRERKVYFQQDCKERNAEIVKQKILSKASASECIITGEILDEIISAESTVEMINDTLRSGSVKEGMEDSRYPKLLREISKVLSVSNVSLFRMIFYFDVYEILVEVSNTTKAIIQFESVDEEVRDSTFSDIKVIGFIYRKKSTDQEIEKISEWMLEFKALSDKIKEHNEALQKR</sequence>
<dbReference type="Proteomes" id="UP000192932">
    <property type="component" value="Chromosome"/>
</dbReference>
<accession>A0A1W6A7T4</accession>
<dbReference type="AlphaFoldDB" id="A0A1W6A7T4"/>
<dbReference type="RefSeq" id="WP_085310691.1">
    <property type="nucleotide sequence ID" value="NZ_CP020743.1"/>
</dbReference>
<evidence type="ECO:0000313" key="2">
    <source>
        <dbReference type="Proteomes" id="UP000192932"/>
    </source>
</evidence>